<dbReference type="InterPro" id="IPR036188">
    <property type="entry name" value="FAD/NAD-bd_sf"/>
</dbReference>
<protein>
    <submittedName>
        <fullName evidence="6">FAD-dependent oxidoreductase</fullName>
    </submittedName>
</protein>
<evidence type="ECO:0000256" key="3">
    <source>
        <dbReference type="ARBA" id="ARBA00048132"/>
    </source>
</evidence>
<keyword evidence="1" id="KW-0285">Flavoprotein</keyword>
<feature type="domain" description="FAD/NAD(P)-binding" evidence="5">
    <location>
        <begin position="16"/>
        <end position="316"/>
    </location>
</feature>
<dbReference type="GO" id="GO:0004791">
    <property type="term" value="F:thioredoxin-disulfide reductase (NADPH) activity"/>
    <property type="evidence" value="ECO:0007669"/>
    <property type="project" value="UniProtKB-EC"/>
</dbReference>
<proteinExistence type="predicted"/>
<dbReference type="PANTHER" id="PTHR48105">
    <property type="entry name" value="THIOREDOXIN REDUCTASE 1-RELATED-RELATED"/>
    <property type="match status" value="1"/>
</dbReference>
<dbReference type="EMBL" id="JAPMKX010000001">
    <property type="protein sequence ID" value="MCX7537394.1"/>
    <property type="molecule type" value="Genomic_DNA"/>
</dbReference>
<evidence type="ECO:0000259" key="5">
    <source>
        <dbReference type="Pfam" id="PF07992"/>
    </source>
</evidence>
<dbReference type="AlphaFoldDB" id="A0A9Q4CDC3"/>
<dbReference type="PRINTS" id="PR00469">
    <property type="entry name" value="PNDRDTASEII"/>
</dbReference>
<feature type="region of interest" description="Disordered" evidence="4">
    <location>
        <begin position="338"/>
        <end position="363"/>
    </location>
</feature>
<dbReference type="PRINTS" id="PR00368">
    <property type="entry name" value="FADPNR"/>
</dbReference>
<evidence type="ECO:0000256" key="2">
    <source>
        <dbReference type="ARBA" id="ARBA00023002"/>
    </source>
</evidence>
<evidence type="ECO:0000256" key="1">
    <source>
        <dbReference type="ARBA" id="ARBA00022630"/>
    </source>
</evidence>
<evidence type="ECO:0000313" key="7">
    <source>
        <dbReference type="Proteomes" id="UP001070238"/>
    </source>
</evidence>
<dbReference type="SUPFAM" id="SSF51905">
    <property type="entry name" value="FAD/NAD(P)-binding domain"/>
    <property type="match status" value="1"/>
</dbReference>
<comment type="caution">
    <text evidence="6">The sequence shown here is derived from an EMBL/GenBank/DDBJ whole genome shotgun (WGS) entry which is preliminary data.</text>
</comment>
<evidence type="ECO:0000256" key="4">
    <source>
        <dbReference type="SAM" id="MobiDB-lite"/>
    </source>
</evidence>
<keyword evidence="2" id="KW-0560">Oxidoreductase</keyword>
<dbReference type="RefSeq" id="WP_267169049.1">
    <property type="nucleotide sequence ID" value="NZ_JAPMKX010000001.1"/>
</dbReference>
<accession>A0A9Q4CDC3</accession>
<evidence type="ECO:0000313" key="6">
    <source>
        <dbReference type="EMBL" id="MCX7537394.1"/>
    </source>
</evidence>
<dbReference type="Gene3D" id="3.50.50.60">
    <property type="entry name" value="FAD/NAD(P)-binding domain"/>
    <property type="match status" value="2"/>
</dbReference>
<gene>
    <name evidence="6" type="ORF">OS123_02375</name>
</gene>
<sequence length="363" mass="38453">MNTPSRTRLSADDRTEVAVVGAGAAGLEAALVLGRQRRRALLIDSGDYRNARSTGAHMLLGLDGTPPTEIRDRALADIAGLDTVIYLRSTVTAAHLDTEDGEGRTEPAVALTLSDGRRVTARRLIIATGQRDVTRDADGVPLINGLDRGHGIWTRHCPYCHGWENRDKDILVVPVPGVPVIRTVYQALYLRDRISDRVRIIIDGAEVPDVFRGALADAGVSLIDDTVSTMSGDPDAVSVRTTGGRTIRADTIFATPPTTAGSSLGEMLGLQMQGTCILTDTRQRSSVPQVFAAGDGAVRRGEPEPMTFVTQAAAQGQLAAIWADQDLFLAGPGIPAPSALPEASPTRPTAAGTMPLSLHESTE</sequence>
<dbReference type="InterPro" id="IPR050097">
    <property type="entry name" value="Ferredoxin-NADP_redctase_2"/>
</dbReference>
<dbReference type="Pfam" id="PF07992">
    <property type="entry name" value="Pyr_redox_2"/>
    <property type="match status" value="1"/>
</dbReference>
<dbReference type="Proteomes" id="UP001070238">
    <property type="component" value="Unassembled WGS sequence"/>
</dbReference>
<comment type="catalytic activity">
    <reaction evidence="3">
        <text>[thioredoxin]-dithiol + NADP(+) = [thioredoxin]-disulfide + NADPH + H(+)</text>
        <dbReference type="Rhea" id="RHEA:20345"/>
        <dbReference type="Rhea" id="RHEA-COMP:10698"/>
        <dbReference type="Rhea" id="RHEA-COMP:10700"/>
        <dbReference type="ChEBI" id="CHEBI:15378"/>
        <dbReference type="ChEBI" id="CHEBI:29950"/>
        <dbReference type="ChEBI" id="CHEBI:50058"/>
        <dbReference type="ChEBI" id="CHEBI:57783"/>
        <dbReference type="ChEBI" id="CHEBI:58349"/>
        <dbReference type="EC" id="1.8.1.9"/>
    </reaction>
</comment>
<dbReference type="InterPro" id="IPR023753">
    <property type="entry name" value="FAD/NAD-binding_dom"/>
</dbReference>
<organism evidence="6 7">
    <name type="scientific">Corynebacterium antarcticum</name>
    <dbReference type="NCBI Taxonomy" id="2800405"/>
    <lineage>
        <taxon>Bacteria</taxon>
        <taxon>Bacillati</taxon>
        <taxon>Actinomycetota</taxon>
        <taxon>Actinomycetes</taxon>
        <taxon>Mycobacteriales</taxon>
        <taxon>Corynebacteriaceae</taxon>
        <taxon>Corynebacterium</taxon>
    </lineage>
</organism>
<name>A0A9Q4CDC3_9CORY</name>
<reference evidence="6" key="1">
    <citation type="submission" date="2022-11" db="EMBL/GenBank/DDBJ databases">
        <title>Corynebacterium sp. isolated from Penguins.</title>
        <authorList>
            <person name="Sedlar K."/>
            <person name="Svec P."/>
        </authorList>
    </citation>
    <scope>NUCLEOTIDE SEQUENCE</scope>
    <source>
        <strain evidence="6">P5875</strain>
    </source>
</reference>